<evidence type="ECO:0000313" key="8">
    <source>
        <dbReference type="EMBL" id="MDT0618972.1"/>
    </source>
</evidence>
<dbReference type="Pfam" id="PF25954">
    <property type="entry name" value="Beta-barrel_RND_2"/>
    <property type="match status" value="1"/>
</dbReference>
<dbReference type="InterPro" id="IPR058792">
    <property type="entry name" value="Beta-barrel_RND_2"/>
</dbReference>
<dbReference type="RefSeq" id="WP_311659253.1">
    <property type="nucleotide sequence ID" value="NZ_JAVRHY010000009.1"/>
</dbReference>
<dbReference type="PANTHER" id="PTHR30469">
    <property type="entry name" value="MULTIDRUG RESISTANCE PROTEIN MDTA"/>
    <property type="match status" value="1"/>
</dbReference>
<evidence type="ECO:0000313" key="9">
    <source>
        <dbReference type="Proteomes" id="UP001259982"/>
    </source>
</evidence>
<proteinExistence type="inferred from homology"/>
<dbReference type="EMBL" id="JAVRHY010000009">
    <property type="protein sequence ID" value="MDT0618972.1"/>
    <property type="molecule type" value="Genomic_DNA"/>
</dbReference>
<feature type="compositionally biased region" description="Acidic residues" evidence="4">
    <location>
        <begin position="363"/>
        <end position="375"/>
    </location>
</feature>
<dbReference type="NCBIfam" id="TIGR01730">
    <property type="entry name" value="RND_mfp"/>
    <property type="match status" value="1"/>
</dbReference>
<dbReference type="SUPFAM" id="SSF111369">
    <property type="entry name" value="HlyD-like secretion proteins"/>
    <property type="match status" value="1"/>
</dbReference>
<evidence type="ECO:0000259" key="6">
    <source>
        <dbReference type="Pfam" id="PF25954"/>
    </source>
</evidence>
<dbReference type="Gene3D" id="2.40.420.20">
    <property type="match status" value="1"/>
</dbReference>
<evidence type="ECO:0000256" key="2">
    <source>
        <dbReference type="ARBA" id="ARBA00009477"/>
    </source>
</evidence>
<comment type="caution">
    <text evidence="8">The sequence shown here is derived from an EMBL/GenBank/DDBJ whole genome shotgun (WGS) entry which is preliminary data.</text>
</comment>
<sequence length="375" mass="40789">MRLRMFIVIVLLAVVLGGVFGWKLFTNHMRDQFIANMDAPPVTVATAPAEASEWTNTLRVTGEVVAIQGVSVSGEVAGIVREIQFESGDRVEAGDTLVALDTAEDRARLEGLRADARLARATLERKQGLRDRDLGSQAELDEAQARASQTSAAVSAQEELIAKKTIRAPFAGRLGIRQVDLGEYLSPGTGLAMLQRLDEVYIDFEVPQERIAALSPGQSVDVRVAGYPDTFEGTVEALDPALDTATRTVRVRARVANEDERLRPGMYGNVELSVGESEEFLTIRQTAIAYNTYGDSVWVVVPKDGEGDDNGLTAERRTVKTGRSRGDQVQILDGIEPGDRVVVSGNHKLRPNATVKVDNDVLPSDESDPENVDNY</sequence>
<evidence type="ECO:0000256" key="3">
    <source>
        <dbReference type="ARBA" id="ARBA00022448"/>
    </source>
</evidence>
<gene>
    <name evidence="8" type="ORF">RM531_10840</name>
</gene>
<evidence type="ECO:0000259" key="7">
    <source>
        <dbReference type="Pfam" id="PF25967"/>
    </source>
</evidence>
<evidence type="ECO:0000256" key="1">
    <source>
        <dbReference type="ARBA" id="ARBA00004196"/>
    </source>
</evidence>
<feature type="domain" description="CusB-like beta-barrel" evidence="6">
    <location>
        <begin position="200"/>
        <end position="273"/>
    </location>
</feature>
<reference evidence="8 9" key="1">
    <citation type="submission" date="2023-09" db="EMBL/GenBank/DDBJ databases">
        <authorList>
            <person name="Rey-Velasco X."/>
        </authorList>
    </citation>
    <scope>NUCLEOTIDE SEQUENCE [LARGE SCALE GENOMIC DNA]</scope>
    <source>
        <strain evidence="8 9">P385</strain>
    </source>
</reference>
<accession>A0ABU3B922</accession>
<keyword evidence="9" id="KW-1185">Reference proteome</keyword>
<dbReference type="InterPro" id="IPR058627">
    <property type="entry name" value="MdtA-like_C"/>
</dbReference>
<feature type="region of interest" description="Disordered" evidence="4">
    <location>
        <begin position="356"/>
        <end position="375"/>
    </location>
</feature>
<organism evidence="8 9">
    <name type="scientific">Spectribacter acetivorans</name>
    <dbReference type="NCBI Taxonomy" id="3075603"/>
    <lineage>
        <taxon>Bacteria</taxon>
        <taxon>Pseudomonadati</taxon>
        <taxon>Pseudomonadota</taxon>
        <taxon>Gammaproteobacteria</taxon>
        <taxon>Salinisphaerales</taxon>
        <taxon>Salinisphaeraceae</taxon>
        <taxon>Spectribacter</taxon>
    </lineage>
</organism>
<dbReference type="Gene3D" id="2.40.30.170">
    <property type="match status" value="1"/>
</dbReference>
<dbReference type="PANTHER" id="PTHR30469:SF11">
    <property type="entry name" value="BLL4320 PROTEIN"/>
    <property type="match status" value="1"/>
</dbReference>
<evidence type="ECO:0000259" key="5">
    <source>
        <dbReference type="Pfam" id="PF25917"/>
    </source>
</evidence>
<keyword evidence="3" id="KW-0813">Transport</keyword>
<comment type="similarity">
    <text evidence="2">Belongs to the membrane fusion protein (MFP) (TC 8.A.1) family.</text>
</comment>
<comment type="subcellular location">
    <subcellularLocation>
        <location evidence="1">Cell envelope</location>
    </subcellularLocation>
</comment>
<protein>
    <submittedName>
        <fullName evidence="8">Efflux RND transporter periplasmic adaptor subunit</fullName>
    </submittedName>
</protein>
<dbReference type="Pfam" id="PF25967">
    <property type="entry name" value="RND-MFP_C"/>
    <property type="match status" value="1"/>
</dbReference>
<feature type="domain" description="Multidrug resistance protein MdtA-like C-terminal permuted SH3" evidence="7">
    <location>
        <begin position="314"/>
        <end position="346"/>
    </location>
</feature>
<dbReference type="Pfam" id="PF25917">
    <property type="entry name" value="BSH_RND"/>
    <property type="match status" value="1"/>
</dbReference>
<feature type="domain" description="Multidrug resistance protein MdtA-like barrel-sandwich hybrid" evidence="5">
    <location>
        <begin position="70"/>
        <end position="191"/>
    </location>
</feature>
<evidence type="ECO:0000256" key="4">
    <source>
        <dbReference type="SAM" id="MobiDB-lite"/>
    </source>
</evidence>
<dbReference type="InterPro" id="IPR058625">
    <property type="entry name" value="MdtA-like_BSH"/>
</dbReference>
<dbReference type="InterPro" id="IPR006143">
    <property type="entry name" value="RND_pump_MFP"/>
</dbReference>
<dbReference type="Gene3D" id="1.10.287.470">
    <property type="entry name" value="Helix hairpin bin"/>
    <property type="match status" value="1"/>
</dbReference>
<dbReference type="Gene3D" id="2.40.50.100">
    <property type="match status" value="1"/>
</dbReference>
<dbReference type="Proteomes" id="UP001259982">
    <property type="component" value="Unassembled WGS sequence"/>
</dbReference>
<name>A0ABU3B922_9GAMM</name>